<feature type="non-terminal residue" evidence="2">
    <location>
        <position position="217"/>
    </location>
</feature>
<dbReference type="GO" id="GO:0000786">
    <property type="term" value="C:nucleosome"/>
    <property type="evidence" value="ECO:0007669"/>
    <property type="project" value="InterPro"/>
</dbReference>
<dbReference type="PROSITE" id="PS51504">
    <property type="entry name" value="H15"/>
    <property type="match status" value="1"/>
</dbReference>
<dbReference type="SMART" id="SM00526">
    <property type="entry name" value="H15"/>
    <property type="match status" value="1"/>
</dbReference>
<organism evidence="2 3">
    <name type="scientific">Opisthorchis viverrini</name>
    <name type="common">Southeast Asian liver fluke</name>
    <dbReference type="NCBI Taxonomy" id="6198"/>
    <lineage>
        <taxon>Eukaryota</taxon>
        <taxon>Metazoa</taxon>
        <taxon>Spiralia</taxon>
        <taxon>Lophotrochozoa</taxon>
        <taxon>Platyhelminthes</taxon>
        <taxon>Trematoda</taxon>
        <taxon>Digenea</taxon>
        <taxon>Opisthorchiida</taxon>
        <taxon>Opisthorchiata</taxon>
        <taxon>Opisthorchiidae</taxon>
        <taxon>Opisthorchis</taxon>
    </lineage>
</organism>
<dbReference type="EMBL" id="KV892421">
    <property type="protein sequence ID" value="OON20826.1"/>
    <property type="molecule type" value="Genomic_DNA"/>
</dbReference>
<dbReference type="InterPro" id="IPR005818">
    <property type="entry name" value="Histone_H1/H5_H15"/>
</dbReference>
<dbReference type="SUPFAM" id="SSF46785">
    <property type="entry name" value="Winged helix' DNA-binding domain"/>
    <property type="match status" value="1"/>
</dbReference>
<sequence>KSRCPIARNWKELRELKTEEQNDKGHWKANTQTFTKPLEDVNNVDKAVKETKLDLSSKSCLVEDWERMFFVQLIGTPKSAKPKIPANHPPVIDMVKASINAAKDRKNTSLPTIKKFIGANHKIDVEKLGPHIRRGIVHAVEKGVLVRVAFYRSSANNFNAQFLQWIQIEINSSRFSVVGTSQERKYSVAPRRFVGVMCPFKLLLVISYQGSLDKTCE</sequence>
<dbReference type="Pfam" id="PF00538">
    <property type="entry name" value="Linker_histone"/>
    <property type="match status" value="1"/>
</dbReference>
<gene>
    <name evidence="2" type="ORF">X801_03287</name>
</gene>
<feature type="domain" description="H15" evidence="1">
    <location>
        <begin position="87"/>
        <end position="155"/>
    </location>
</feature>
<evidence type="ECO:0000259" key="1">
    <source>
        <dbReference type="PROSITE" id="PS51504"/>
    </source>
</evidence>
<dbReference type="InterPro" id="IPR036388">
    <property type="entry name" value="WH-like_DNA-bd_sf"/>
</dbReference>
<protein>
    <submittedName>
        <fullName evidence="2">Linker histone H1 and H5 family protein</fullName>
    </submittedName>
</protein>
<evidence type="ECO:0000313" key="3">
    <source>
        <dbReference type="Proteomes" id="UP000243686"/>
    </source>
</evidence>
<dbReference type="GO" id="GO:0003677">
    <property type="term" value="F:DNA binding"/>
    <property type="evidence" value="ECO:0007669"/>
    <property type="project" value="InterPro"/>
</dbReference>
<evidence type="ECO:0000313" key="2">
    <source>
        <dbReference type="EMBL" id="OON20826.1"/>
    </source>
</evidence>
<dbReference type="CDD" id="cd00073">
    <property type="entry name" value="H15"/>
    <property type="match status" value="1"/>
</dbReference>
<dbReference type="GO" id="GO:0006334">
    <property type="term" value="P:nucleosome assembly"/>
    <property type="evidence" value="ECO:0007669"/>
    <property type="project" value="InterPro"/>
</dbReference>
<name>A0A1S8X2C0_OPIVI</name>
<proteinExistence type="predicted"/>
<reference evidence="2 3" key="1">
    <citation type="submission" date="2015-03" db="EMBL/GenBank/DDBJ databases">
        <title>Draft genome of the nematode, Opisthorchis viverrini.</title>
        <authorList>
            <person name="Mitreva M."/>
        </authorList>
    </citation>
    <scope>NUCLEOTIDE SEQUENCE [LARGE SCALE GENOMIC DNA]</scope>
    <source>
        <strain evidence="2">Khon Kaen</strain>
    </source>
</reference>
<dbReference type="Proteomes" id="UP000243686">
    <property type="component" value="Unassembled WGS sequence"/>
</dbReference>
<dbReference type="InterPro" id="IPR036390">
    <property type="entry name" value="WH_DNA-bd_sf"/>
</dbReference>
<accession>A0A1S8X2C0</accession>
<dbReference type="Gene3D" id="1.10.10.10">
    <property type="entry name" value="Winged helix-like DNA-binding domain superfamily/Winged helix DNA-binding domain"/>
    <property type="match status" value="1"/>
</dbReference>
<keyword evidence="3" id="KW-1185">Reference proteome</keyword>
<feature type="non-terminal residue" evidence="2">
    <location>
        <position position="1"/>
    </location>
</feature>
<dbReference type="AlphaFoldDB" id="A0A1S8X2C0"/>